<sequence>MANIDKKMAETLKNYKYEPPRHIVDFHIAGFAYYDGLDVINELSLGQSVTLMVESDNPYDNEAVVIYYKDKKIGYVPKEKNSILSTLLYYGYGDIFEARIQYVNMENHPERQFRVVVKIKDNRK</sequence>
<evidence type="ECO:0000313" key="4">
    <source>
        <dbReference type="EMBL" id="OWP24775.1"/>
    </source>
</evidence>
<comment type="caution">
    <text evidence="4">The sequence shown here is derived from an EMBL/GenBank/DDBJ whole genome shotgun (WGS) entry which is preliminary data.</text>
</comment>
<dbReference type="InterPro" id="IPR014905">
    <property type="entry name" value="HIRAN"/>
</dbReference>
<dbReference type="Gene3D" id="3.30.70.2330">
    <property type="match status" value="1"/>
</dbReference>
<dbReference type="AlphaFoldDB" id="A0A246EDS7"/>
<keyword evidence="4" id="KW-0255">Endonuclease</keyword>
<dbReference type="GO" id="GO:0003676">
    <property type="term" value="F:nucleic acid binding"/>
    <property type="evidence" value="ECO:0007669"/>
    <property type="project" value="InterPro"/>
</dbReference>
<accession>A0A246EDS7</accession>
<dbReference type="SMART" id="SM00910">
    <property type="entry name" value="HIRAN"/>
    <property type="match status" value="1"/>
</dbReference>
<evidence type="ECO:0000256" key="1">
    <source>
        <dbReference type="ARBA" id="ARBA00022723"/>
    </source>
</evidence>
<organism evidence="4 5">
    <name type="scientific">Fusobacterium nucleatum subsp. polymorphum</name>
    <name type="common">Fusobacterium polymorphum</name>
    <dbReference type="NCBI Taxonomy" id="76857"/>
    <lineage>
        <taxon>Bacteria</taxon>
        <taxon>Fusobacteriati</taxon>
        <taxon>Fusobacteriota</taxon>
        <taxon>Fusobacteriia</taxon>
        <taxon>Fusobacteriales</taxon>
        <taxon>Fusobacteriaceae</taxon>
        <taxon>Fusobacterium</taxon>
    </lineage>
</organism>
<dbReference type="Pfam" id="PF08797">
    <property type="entry name" value="HIRAN"/>
    <property type="match status" value="1"/>
</dbReference>
<keyword evidence="2" id="KW-0378">Hydrolase</keyword>
<name>A0A246EDS7_FUSNP</name>
<evidence type="ECO:0000256" key="2">
    <source>
        <dbReference type="ARBA" id="ARBA00022801"/>
    </source>
</evidence>
<dbReference type="Proteomes" id="UP000197470">
    <property type="component" value="Unassembled WGS sequence"/>
</dbReference>
<gene>
    <name evidence="4" type="ORF">CA839_01835</name>
</gene>
<keyword evidence="4" id="KW-0540">Nuclease</keyword>
<evidence type="ECO:0000313" key="5">
    <source>
        <dbReference type="Proteomes" id="UP000197470"/>
    </source>
</evidence>
<dbReference type="RefSeq" id="WP_088387678.1">
    <property type="nucleotide sequence ID" value="NZ_NHRT01000001.1"/>
</dbReference>
<keyword evidence="1" id="KW-0479">Metal-binding</keyword>
<dbReference type="EMBL" id="NHRT01000001">
    <property type="protein sequence ID" value="OWP24775.1"/>
    <property type="molecule type" value="Genomic_DNA"/>
</dbReference>
<dbReference type="GO" id="GO:0016818">
    <property type="term" value="F:hydrolase activity, acting on acid anhydrides, in phosphorus-containing anhydrides"/>
    <property type="evidence" value="ECO:0007669"/>
    <property type="project" value="InterPro"/>
</dbReference>
<feature type="domain" description="HIRAN" evidence="3">
    <location>
        <begin position="23"/>
        <end position="123"/>
    </location>
</feature>
<evidence type="ECO:0000259" key="3">
    <source>
        <dbReference type="SMART" id="SM00910"/>
    </source>
</evidence>
<dbReference type="GO" id="GO:0004519">
    <property type="term" value="F:endonuclease activity"/>
    <property type="evidence" value="ECO:0007669"/>
    <property type="project" value="UniProtKB-KW"/>
</dbReference>
<dbReference type="GO" id="GO:0008270">
    <property type="term" value="F:zinc ion binding"/>
    <property type="evidence" value="ECO:0007669"/>
    <property type="project" value="InterPro"/>
</dbReference>
<proteinExistence type="predicted"/>
<reference evidence="4 5" key="1">
    <citation type="submission" date="2017-05" db="EMBL/GenBank/DDBJ databases">
        <title>Genome sequencing of Fusobacterium nucleatum subsp. polymorphum KCOM 1001 (=ChDC F119).</title>
        <authorList>
            <person name="Kook J.-K."/>
            <person name="Park S.-N."/>
            <person name="Lim Y.K."/>
            <person name="Roh H."/>
        </authorList>
    </citation>
    <scope>NUCLEOTIDE SEQUENCE [LARGE SCALE GENOMIC DNA]</scope>
    <source>
        <strain evidence="4 5">KCOM 1001</strain>
    </source>
</reference>
<protein>
    <submittedName>
        <fullName evidence="4">Restriction endonuclease</fullName>
    </submittedName>
</protein>